<dbReference type="PANTHER" id="PTHR21599">
    <property type="entry name" value="GLYCERATE KINASE"/>
    <property type="match status" value="1"/>
</dbReference>
<dbReference type="GO" id="GO:0008887">
    <property type="term" value="F:glycerate kinase activity"/>
    <property type="evidence" value="ECO:0007669"/>
    <property type="project" value="UniProtKB-UniRule"/>
</dbReference>
<evidence type="ECO:0000256" key="3">
    <source>
        <dbReference type="ARBA" id="ARBA00022777"/>
    </source>
</evidence>
<keyword evidence="6" id="KW-1185">Reference proteome</keyword>
<dbReference type="KEGG" id="awo:Awo_c14560"/>
<dbReference type="Proteomes" id="UP000007177">
    <property type="component" value="Chromosome"/>
</dbReference>
<dbReference type="EC" id="2.7.1.31" evidence="5"/>
<protein>
    <submittedName>
        <fullName evidence="5">Glycerate kinase GlxK</fullName>
        <ecNumber evidence="5">2.7.1.31</ecNumber>
    </submittedName>
</protein>
<proteinExistence type="inferred from homology"/>
<keyword evidence="3 4" id="KW-0418">Kinase</keyword>
<dbReference type="EMBL" id="CP002987">
    <property type="protein sequence ID" value="AFA48239.1"/>
    <property type="molecule type" value="Genomic_DNA"/>
</dbReference>
<dbReference type="PIRSF" id="PIRSF006078">
    <property type="entry name" value="GlxK"/>
    <property type="match status" value="1"/>
</dbReference>
<dbReference type="OrthoDB" id="9774290at2"/>
<evidence type="ECO:0000313" key="5">
    <source>
        <dbReference type="EMBL" id="AFA48239.1"/>
    </source>
</evidence>
<evidence type="ECO:0000256" key="4">
    <source>
        <dbReference type="PIRNR" id="PIRNR006078"/>
    </source>
</evidence>
<keyword evidence="2 4" id="KW-0808">Transferase</keyword>
<evidence type="ECO:0000256" key="2">
    <source>
        <dbReference type="ARBA" id="ARBA00022679"/>
    </source>
</evidence>
<dbReference type="GO" id="GO:0031388">
    <property type="term" value="P:organic acid phosphorylation"/>
    <property type="evidence" value="ECO:0007669"/>
    <property type="project" value="UniProtKB-UniRule"/>
</dbReference>
<evidence type="ECO:0000256" key="1">
    <source>
        <dbReference type="ARBA" id="ARBA00006284"/>
    </source>
</evidence>
<dbReference type="Gene3D" id="3.40.50.10350">
    <property type="entry name" value="Glycerate kinase, domain 1"/>
    <property type="match status" value="1"/>
</dbReference>
<dbReference type="AlphaFoldDB" id="H6LFV1"/>
<dbReference type="STRING" id="931626.Awo_c14560"/>
<dbReference type="HOGENOM" id="CLU_028255_0_0_9"/>
<reference evidence="6" key="1">
    <citation type="submission" date="2011-07" db="EMBL/GenBank/DDBJ databases">
        <title>Complete genome sequence of Acetobacterium woodii.</title>
        <authorList>
            <person name="Poehlein A."/>
            <person name="Schmidt S."/>
            <person name="Kaster A.-K."/>
            <person name="Goenrich M."/>
            <person name="Vollmers J."/>
            <person name="Thuermer A."/>
            <person name="Gottschalk G."/>
            <person name="Thauer R.K."/>
            <person name="Daniel R."/>
            <person name="Mueller V."/>
        </authorList>
    </citation>
    <scope>NUCLEOTIDE SEQUENCE [LARGE SCALE GENOMIC DNA]</scope>
    <source>
        <strain evidence="6">ATCC 29683 / DSM 1030 / JCM 2381 / KCTC 1655 / WB1</strain>
    </source>
</reference>
<organism evidence="5 6">
    <name type="scientific">Acetobacterium woodii (strain ATCC 29683 / DSM 1030 / JCM 2381 / KCTC 1655 / WB1)</name>
    <dbReference type="NCBI Taxonomy" id="931626"/>
    <lineage>
        <taxon>Bacteria</taxon>
        <taxon>Bacillati</taxon>
        <taxon>Bacillota</taxon>
        <taxon>Clostridia</taxon>
        <taxon>Eubacteriales</taxon>
        <taxon>Eubacteriaceae</taxon>
        <taxon>Acetobacterium</taxon>
    </lineage>
</organism>
<comment type="similarity">
    <text evidence="1 4">Belongs to the glycerate kinase type-1 family.</text>
</comment>
<dbReference type="RefSeq" id="WP_014355842.1">
    <property type="nucleotide sequence ID" value="NC_016894.1"/>
</dbReference>
<dbReference type="SUPFAM" id="SSF110738">
    <property type="entry name" value="Glycerate kinase I"/>
    <property type="match status" value="1"/>
</dbReference>
<dbReference type="InterPro" id="IPR036129">
    <property type="entry name" value="Glycerate_kinase_sf"/>
</dbReference>
<dbReference type="eggNOG" id="COG1929">
    <property type="taxonomic scope" value="Bacteria"/>
</dbReference>
<dbReference type="InterPro" id="IPR004381">
    <property type="entry name" value="Glycerate_kinase"/>
</dbReference>
<dbReference type="Pfam" id="PF02595">
    <property type="entry name" value="Gly_kinase"/>
    <property type="match status" value="1"/>
</dbReference>
<sequence length="385" mass="40878">MKIVIAPDSFKGSLSSTVVCDIIEGAILKKMPTTKIIKIPVSDGGEGLVNTLFKHHSDGEMIKIPVKDPLFRAIIAEYGIINEKVAVIEMAAASGLTLLTPDELNPLLTTTYGTGEMIFDAVVNHGCEKIILGLGGSATNDGGLGLVSALGVRFFDQNEQLLIPNGENLKQVVSIDTSQMNPALSKVEIIIACDVENVLCGKNGAAAIYGPQKGANDRTIDLLDQGLYYFGQLLEKQTGMDLINLKGIGAAGGTALPLVALLKAKLNSGLEIVLDEIQFDARIDGADLIITGEGKTDGQSVMGKVISGIGNRGKNQNIPVIVVSGALDTGYESIYDHGIVAAFSLFNNNNGLIWHMENAAQLLEDVIHNLFCFLAAICMMPQKSR</sequence>
<reference evidence="5 6" key="2">
    <citation type="journal article" date="2012" name="PLoS ONE">
        <title>An ancient pathway combining carbon dioxide fixation with the generation and utilization of a sodium ion gradient for ATP synthesis.</title>
        <authorList>
            <person name="Poehlein A."/>
            <person name="Schmidt S."/>
            <person name="Kaster A.K."/>
            <person name="Goenrich M."/>
            <person name="Vollmers J."/>
            <person name="Thurmer A."/>
            <person name="Bertsch J."/>
            <person name="Schuchmann K."/>
            <person name="Voigt B."/>
            <person name="Hecker M."/>
            <person name="Daniel R."/>
            <person name="Thauer R.K."/>
            <person name="Gottschalk G."/>
            <person name="Muller V."/>
        </authorList>
    </citation>
    <scope>NUCLEOTIDE SEQUENCE [LARGE SCALE GENOMIC DNA]</scope>
    <source>
        <strain evidence="6">ATCC 29683 / DSM 1030 / JCM 2381 / KCTC 1655 / WB1</strain>
    </source>
</reference>
<evidence type="ECO:0000313" key="6">
    <source>
        <dbReference type="Proteomes" id="UP000007177"/>
    </source>
</evidence>
<gene>
    <name evidence="5" type="primary">glxK</name>
    <name evidence="5" type="ordered locus">Awo_c14560</name>
</gene>
<dbReference type="PANTHER" id="PTHR21599:SF0">
    <property type="entry name" value="GLYCERATE KINASE"/>
    <property type="match status" value="1"/>
</dbReference>
<accession>H6LFV1</accession>
<dbReference type="NCBIfam" id="TIGR00045">
    <property type="entry name" value="glycerate kinase"/>
    <property type="match status" value="1"/>
</dbReference>
<dbReference type="InterPro" id="IPR018197">
    <property type="entry name" value="Glycerate_kinase_RE-like"/>
</dbReference>
<dbReference type="InterPro" id="IPR018193">
    <property type="entry name" value="Glyc_kinase_flavodox-like_fold"/>
</dbReference>
<dbReference type="Gene3D" id="3.90.1510.10">
    <property type="entry name" value="Glycerate kinase, domain 2"/>
    <property type="match status" value="1"/>
</dbReference>
<name>H6LFV1_ACEWD</name>